<dbReference type="GO" id="GO:0005794">
    <property type="term" value="C:Golgi apparatus"/>
    <property type="evidence" value="ECO:0007669"/>
    <property type="project" value="TreeGrafter"/>
</dbReference>
<evidence type="ECO:0000256" key="1">
    <source>
        <dbReference type="ARBA" id="ARBA00022441"/>
    </source>
</evidence>
<dbReference type="EMBL" id="WNTK01000534">
    <property type="protein sequence ID" value="KAG9469388.1"/>
    <property type="molecule type" value="Genomic_DNA"/>
</dbReference>
<accession>A0A8J6EHP2</accession>
<dbReference type="Pfam" id="PF24681">
    <property type="entry name" value="Kelch_KLHDC2_KLHL20_DRC7"/>
    <property type="match status" value="1"/>
</dbReference>
<dbReference type="InterPro" id="IPR006652">
    <property type="entry name" value="Kelch_1"/>
</dbReference>
<dbReference type="EMBL" id="WNTK01000534">
    <property type="protein sequence ID" value="KAG9469389.1"/>
    <property type="molecule type" value="Genomic_DNA"/>
</dbReference>
<dbReference type="Proteomes" id="UP000770717">
    <property type="component" value="Unassembled WGS sequence"/>
</dbReference>
<reference evidence="3" key="1">
    <citation type="thesis" date="2020" institute="ProQuest LLC" country="789 East Eisenhower Parkway, Ann Arbor, MI, USA">
        <title>Comparative Genomics and Chromosome Evolution.</title>
        <authorList>
            <person name="Mudd A.B."/>
        </authorList>
    </citation>
    <scope>NUCLEOTIDE SEQUENCE</scope>
    <source>
        <strain evidence="3">HN-11 Male</strain>
        <tissue evidence="3">Kidney and liver</tissue>
    </source>
</reference>
<gene>
    <name evidence="3" type="ORF">GDO78_020603</name>
</gene>
<dbReference type="PANTHER" id="PTHR46376">
    <property type="entry name" value="LEUCINE-ZIPPER-LIKE TRANSCRIPTIONAL REGULATOR 1"/>
    <property type="match status" value="1"/>
</dbReference>
<dbReference type="EMBL" id="WNTK01000534">
    <property type="protein sequence ID" value="KAG9469390.1"/>
    <property type="molecule type" value="Genomic_DNA"/>
</dbReference>
<dbReference type="InterPro" id="IPR015915">
    <property type="entry name" value="Kelch-typ_b-propeller"/>
</dbReference>
<comment type="caution">
    <text evidence="3">The sequence shown here is derived from an EMBL/GenBank/DDBJ whole genome shotgun (WGS) entry which is preliminary data.</text>
</comment>
<proteinExistence type="predicted"/>
<evidence type="ECO:0000313" key="4">
    <source>
        <dbReference type="Proteomes" id="UP000770717"/>
    </source>
</evidence>
<dbReference type="InterPro" id="IPR051568">
    <property type="entry name" value="LZTR1/Attractin"/>
</dbReference>
<name>A0A8J6EHP2_ELECQ</name>
<sequence>MPEEPATMITESADCAWESLSRREKVPCDRFRHAAVAYNGFVYVHGGRQDTVLGDFWRYSIALSRWEQLPSCQQAPDKLEEHSMVAHEGVLYVFGGEMDFGANRKNTPLWMYSIDTRRWCEFKAGKGEETRPVNRKGHSAVVYQSAMFVYGGYFDIEGAVEEFWVFYFDAQKWSQLSPHTRGVGPGPRHGHSCVTHNAAMFLFGGLKRMAEQNDFWKFDFWKHNWTIIKTSYGPPKSVGHGSVIYQDSLWIVGGGLPSRTPAHNLWKYHFASRSWKKISRVKQIVDCARMYHCAVAVGSCSTSGTGVSSLCREHLEVPSGDSSAEKLYSFLTSASSKVSPLSNSNSNAIEMKTFTERPASPVLCSCSFSSSADEQRLLTSYENESFTLLEEEYPQTPFSCAGPAADEDVFLMIGGKPLSRQCEISICRIMPE</sequence>
<keyword evidence="4" id="KW-1185">Reference proteome</keyword>
<evidence type="ECO:0000256" key="2">
    <source>
        <dbReference type="ARBA" id="ARBA00022737"/>
    </source>
</evidence>
<dbReference type="OrthoDB" id="432528at2759"/>
<organism evidence="3 4">
    <name type="scientific">Eleutherodactylus coqui</name>
    <name type="common">Puerto Rican coqui</name>
    <dbReference type="NCBI Taxonomy" id="57060"/>
    <lineage>
        <taxon>Eukaryota</taxon>
        <taxon>Metazoa</taxon>
        <taxon>Chordata</taxon>
        <taxon>Craniata</taxon>
        <taxon>Vertebrata</taxon>
        <taxon>Euteleostomi</taxon>
        <taxon>Amphibia</taxon>
        <taxon>Batrachia</taxon>
        <taxon>Anura</taxon>
        <taxon>Neobatrachia</taxon>
        <taxon>Hyloidea</taxon>
        <taxon>Eleutherodactylidae</taxon>
        <taxon>Eleutherodactylinae</taxon>
        <taxon>Eleutherodactylus</taxon>
        <taxon>Eleutherodactylus</taxon>
    </lineage>
</organism>
<keyword evidence="1" id="KW-0880">Kelch repeat</keyword>
<protein>
    <submittedName>
        <fullName evidence="3">Uncharacterized protein</fullName>
    </submittedName>
</protein>
<dbReference type="SUPFAM" id="SSF117281">
    <property type="entry name" value="Kelch motif"/>
    <property type="match status" value="1"/>
</dbReference>
<dbReference type="Gene3D" id="2.120.10.80">
    <property type="entry name" value="Kelch-type beta propeller"/>
    <property type="match status" value="2"/>
</dbReference>
<dbReference type="Pfam" id="PF01344">
    <property type="entry name" value="Kelch_1"/>
    <property type="match status" value="1"/>
</dbReference>
<keyword evidence="2" id="KW-0677">Repeat</keyword>
<dbReference type="AlphaFoldDB" id="A0A8J6EHP2"/>
<evidence type="ECO:0000313" key="3">
    <source>
        <dbReference type="EMBL" id="KAG9469389.1"/>
    </source>
</evidence>
<dbReference type="PANTHER" id="PTHR46376:SF1">
    <property type="entry name" value="LEUCINE-ZIPPER-LIKE TRANSCRIPTIONAL REGULATOR 1"/>
    <property type="match status" value="1"/>
</dbReference>